<dbReference type="Pfam" id="PF18962">
    <property type="entry name" value="Por_Secre_tail"/>
    <property type="match status" value="1"/>
</dbReference>
<dbReference type="InterPro" id="IPR026444">
    <property type="entry name" value="Secre_tail"/>
</dbReference>
<dbReference type="InterPro" id="IPR015943">
    <property type="entry name" value="WD40/YVTN_repeat-like_dom_sf"/>
</dbReference>
<organism evidence="2 3">
    <name type="scientific">Mariniphaga anaerophila</name>
    <dbReference type="NCBI Taxonomy" id="1484053"/>
    <lineage>
        <taxon>Bacteria</taxon>
        <taxon>Pseudomonadati</taxon>
        <taxon>Bacteroidota</taxon>
        <taxon>Bacteroidia</taxon>
        <taxon>Marinilabiliales</taxon>
        <taxon>Prolixibacteraceae</taxon>
        <taxon>Mariniphaga</taxon>
    </lineage>
</organism>
<dbReference type="OrthoDB" id="1076849at2"/>
<dbReference type="AlphaFoldDB" id="A0A1M5E316"/>
<dbReference type="RefSeq" id="WP_073002896.1">
    <property type="nucleotide sequence ID" value="NZ_FQUM01000008.1"/>
</dbReference>
<dbReference type="Gene3D" id="2.130.10.10">
    <property type="entry name" value="YVTN repeat-like/Quinoprotein amine dehydrogenase"/>
    <property type="match status" value="1"/>
</dbReference>
<dbReference type="NCBIfam" id="TIGR04183">
    <property type="entry name" value="Por_Secre_tail"/>
    <property type="match status" value="1"/>
</dbReference>
<sequence length="485" mass="54341">MRNRIKHILSVFFVLPLVFNLYGQDAIFVGSTEEDIANSIVQYENSFYILGTSRKNSKSATDYFVIVLDENGRLVKEYLFGGVHGDIGKDIIVDESGIYLLGKTWDGGYPNNDMFLHKLDFDLNLKWSKFYGGQNNDLGHKFITTKNNGFAMIGFSTGVDLTGDVYFVIADKQGELLWENHMGDKYVDHGFDVIENELGEFIIAGTMGGFYNPTSTDYHNPDADIYIIKTDAEGQVIWKKTYGGEKHDWAKSIIHAPGGGYYICGSTQSEGAGNFDMFLMKIDDDGNQLWFKTFGGNNFEYGESVQLSTDNTLFLLGTSASYSDNKKPDHFLVKTDLDGEVIWENTYGGEGSDYSSSMVCTDDSGCVFTGWTDKGAYGRKDIVLYKITKEGDAKTFSENIPLDRETLVYVYPNPARQTINVEVTSDNNNPLSFSLFDPLGRVVMQKQIEANEKNTIQVRKESGLYFYKIVENSGIVHAGKIVIQN</sequence>
<evidence type="ECO:0000259" key="1">
    <source>
        <dbReference type="Pfam" id="PF18962"/>
    </source>
</evidence>
<proteinExistence type="predicted"/>
<accession>A0A1M5E316</accession>
<dbReference type="SUPFAM" id="SSF50998">
    <property type="entry name" value="Quinoprotein alcohol dehydrogenase-like"/>
    <property type="match status" value="1"/>
</dbReference>
<evidence type="ECO:0000313" key="3">
    <source>
        <dbReference type="Proteomes" id="UP000184164"/>
    </source>
</evidence>
<dbReference type="PANTHER" id="PTHR42754:SF1">
    <property type="entry name" value="LIPOPROTEIN"/>
    <property type="match status" value="1"/>
</dbReference>
<dbReference type="Proteomes" id="UP000184164">
    <property type="component" value="Unassembled WGS sequence"/>
</dbReference>
<keyword evidence="3" id="KW-1185">Reference proteome</keyword>
<protein>
    <submittedName>
        <fullName evidence="2">Por secretion system C-terminal sorting domain-containing protein</fullName>
    </submittedName>
</protein>
<reference evidence="2 3" key="1">
    <citation type="submission" date="2016-11" db="EMBL/GenBank/DDBJ databases">
        <authorList>
            <person name="Jaros S."/>
            <person name="Januszkiewicz K."/>
            <person name="Wedrychowicz H."/>
        </authorList>
    </citation>
    <scope>NUCLEOTIDE SEQUENCE [LARGE SCALE GENOMIC DNA]</scope>
    <source>
        <strain evidence="2 3">DSM 26910</strain>
    </source>
</reference>
<dbReference type="EMBL" id="FQUM01000008">
    <property type="protein sequence ID" value="SHF73639.1"/>
    <property type="molecule type" value="Genomic_DNA"/>
</dbReference>
<name>A0A1M5E316_9BACT</name>
<gene>
    <name evidence="2" type="ORF">SAMN05444274_10866</name>
</gene>
<dbReference type="InterPro" id="IPR011047">
    <property type="entry name" value="Quinoprotein_ADH-like_sf"/>
</dbReference>
<evidence type="ECO:0000313" key="2">
    <source>
        <dbReference type="EMBL" id="SHF73639.1"/>
    </source>
</evidence>
<dbReference type="STRING" id="1484053.SAMN05444274_10866"/>
<dbReference type="PANTHER" id="PTHR42754">
    <property type="entry name" value="ENDOGLUCANASE"/>
    <property type="match status" value="1"/>
</dbReference>
<feature type="domain" description="Secretion system C-terminal sorting" evidence="1">
    <location>
        <begin position="410"/>
        <end position="483"/>
    </location>
</feature>